<sequence length="883" mass="104224">MIFFYIFVFKTSDILNYQLKNPPDNSTVAKIQQDKQFEQVKSQKIEINFENKYIELECCRNTNQQIKETNECLMKLDTLECNKIFTPENCDIAKDISLNQSIQLDSCHINSLSYQQAELPSISPTDSYSTNTILTSSSEKSNNKPFYQNSNLTFNSFEIQNIQNTINGSQNQINEFFHSKNNDFKQRNFQNVPLKRNEHATYNQTVPTNTRKLEFTTLNHINQPETNQFSAKNIYPDTNLELFDKPTSKYDKNISSHPKFSINSTICHNNPPNLESNQQHFLFHQNQQVLNHKNITNMKNFFDSRFLLRPLKTNRFSLFEESDIINDQKLTKSEELFYTQPVNTNNLGSSQIDSSKSIDKVKKISDHDIKTNFDKNFPQIQEQIRKNIKEEESNVRQENKFLSHSVIEKENLIHTVGKLGIPSFQTHNEISFRSEIFRKPSDINICKSVKHHKLFNVQGKQNTFSINIDFKQFYYKKLRDKKCDLAPNNIDFLKMKFDKPYEFNKRWYNNFIYYNEKKVKFANYMQEKLMLDFINWYLETEFIKSDIDIKCNTNHIRNKSCFHMLLRHRLIMLDAKFLLLPEAYQSVSEYMIKKSEFWHSTAYSRSFDFVHEKFKTSTDFLYHISDENKNFIFYSRSDNPNCIIAIHRSARILSCDLYWKHGVIIGEKCEIHQNVYLSKNTTILDGSIVYSNCYIGEGSYIGQNCIIGCNTYIDDYNILISRVKIGINNYFNIKSERNEPKTKFVINQCDFLIKNNVFFTFIQNQNFFSSMCTISPMVVILKKNKFGSGCYVGPWSLIDSSNHFGNEVDICSQFLVANVGKITKYFRILHDKNEYYEALPEIFKRKYSYKISTINFLDESTLNRLYNQTTFFLEFIKHEIVTQ</sequence>
<reference evidence="1 2" key="1">
    <citation type="submission" date="2011-08" db="EMBL/GenBank/DDBJ databases">
        <authorList>
            <person name="Liu Z.J."/>
            <person name="Shi F.L."/>
            <person name="Lu J.Q."/>
            <person name="Li M."/>
            <person name="Wang Z.L."/>
        </authorList>
    </citation>
    <scope>NUCLEOTIDE SEQUENCE [LARGE SCALE GENOMIC DNA]</scope>
    <source>
        <strain evidence="1 2">USNM 41457</strain>
    </source>
</reference>
<organism evidence="1 2">
    <name type="scientific">Edhazardia aedis (strain USNM 41457)</name>
    <name type="common">Microsporidian parasite</name>
    <dbReference type="NCBI Taxonomy" id="1003232"/>
    <lineage>
        <taxon>Eukaryota</taxon>
        <taxon>Fungi</taxon>
        <taxon>Fungi incertae sedis</taxon>
        <taxon>Microsporidia</taxon>
        <taxon>Edhazardia</taxon>
    </lineage>
</organism>
<dbReference type="STRING" id="1003232.J9D1S6"/>
<dbReference type="SUPFAM" id="SSF51161">
    <property type="entry name" value="Trimeric LpxA-like enzymes"/>
    <property type="match status" value="1"/>
</dbReference>
<dbReference type="HOGENOM" id="CLU_326253_0_0_1"/>
<proteinExistence type="predicted"/>
<dbReference type="OrthoDB" id="424572at2759"/>
<keyword evidence="2" id="KW-1185">Reference proteome</keyword>
<accession>J9D1S6</accession>
<dbReference type="InterPro" id="IPR011004">
    <property type="entry name" value="Trimer_LpxA-like_sf"/>
</dbReference>
<dbReference type="InParanoid" id="J9D1S6"/>
<comment type="caution">
    <text evidence="1">The sequence shown here is derived from an EMBL/GenBank/DDBJ whole genome shotgun (WGS) entry which is preliminary data.</text>
</comment>
<protein>
    <submittedName>
        <fullName evidence="1">Uncharacterized protein</fullName>
    </submittedName>
</protein>
<evidence type="ECO:0000313" key="1">
    <source>
        <dbReference type="EMBL" id="EJW01801.1"/>
    </source>
</evidence>
<dbReference type="VEuPathDB" id="MicrosporidiaDB:EDEG_03709"/>
<reference evidence="2" key="2">
    <citation type="submission" date="2015-07" db="EMBL/GenBank/DDBJ databases">
        <title>Contrasting host-pathogen interactions and genome evolution in two generalist and specialist microsporidian pathogens of mosquitoes.</title>
        <authorList>
            <consortium name="The Broad Institute Genomics Platform"/>
            <consortium name="The Broad Institute Genome Sequencing Center for Infectious Disease"/>
            <person name="Cuomo C.A."/>
            <person name="Sanscrainte N.D."/>
            <person name="Goldberg J.M."/>
            <person name="Heiman D."/>
            <person name="Young S."/>
            <person name="Zeng Q."/>
            <person name="Becnel J.J."/>
            <person name="Birren B.W."/>
        </authorList>
    </citation>
    <scope>NUCLEOTIDE SEQUENCE [LARGE SCALE GENOMIC DNA]</scope>
    <source>
        <strain evidence="2">USNM 41457</strain>
    </source>
</reference>
<gene>
    <name evidence="1" type="ORF">EDEG_03709</name>
</gene>
<evidence type="ECO:0000313" key="2">
    <source>
        <dbReference type="Proteomes" id="UP000003163"/>
    </source>
</evidence>
<dbReference type="AlphaFoldDB" id="J9D1S6"/>
<dbReference type="Gene3D" id="2.160.10.10">
    <property type="entry name" value="Hexapeptide repeat proteins"/>
    <property type="match status" value="1"/>
</dbReference>
<dbReference type="Proteomes" id="UP000003163">
    <property type="component" value="Unassembled WGS sequence"/>
</dbReference>
<name>J9D1S6_EDHAE</name>
<dbReference type="EMBL" id="AFBI03000113">
    <property type="protein sequence ID" value="EJW01801.1"/>
    <property type="molecule type" value="Genomic_DNA"/>
</dbReference>